<feature type="compositionally biased region" description="Polar residues" evidence="1">
    <location>
        <begin position="289"/>
        <end position="313"/>
    </location>
</feature>
<protein>
    <recommendedName>
        <fullName evidence="2">Integrase catalytic domain-containing protein</fullName>
    </recommendedName>
</protein>
<proteinExistence type="predicted"/>
<dbReference type="Pfam" id="PF17921">
    <property type="entry name" value="Integrase_H2C2"/>
    <property type="match status" value="1"/>
</dbReference>
<dbReference type="InterPro" id="IPR036397">
    <property type="entry name" value="RNaseH_sf"/>
</dbReference>
<dbReference type="SUPFAM" id="SSF56672">
    <property type="entry name" value="DNA/RNA polymerases"/>
    <property type="match status" value="1"/>
</dbReference>
<organism evidence="3">
    <name type="scientific">Tanacetum cinerariifolium</name>
    <name type="common">Dalmatian daisy</name>
    <name type="synonym">Chrysanthemum cinerariifolium</name>
    <dbReference type="NCBI Taxonomy" id="118510"/>
    <lineage>
        <taxon>Eukaryota</taxon>
        <taxon>Viridiplantae</taxon>
        <taxon>Streptophyta</taxon>
        <taxon>Embryophyta</taxon>
        <taxon>Tracheophyta</taxon>
        <taxon>Spermatophyta</taxon>
        <taxon>Magnoliopsida</taxon>
        <taxon>eudicotyledons</taxon>
        <taxon>Gunneridae</taxon>
        <taxon>Pentapetalae</taxon>
        <taxon>asterids</taxon>
        <taxon>campanulids</taxon>
        <taxon>Asterales</taxon>
        <taxon>Asteraceae</taxon>
        <taxon>Asteroideae</taxon>
        <taxon>Anthemideae</taxon>
        <taxon>Anthemidinae</taxon>
        <taxon>Tanacetum</taxon>
    </lineage>
</organism>
<reference evidence="3" key="1">
    <citation type="journal article" date="2019" name="Sci. Rep.">
        <title>Draft genome of Tanacetum cinerariifolium, the natural source of mosquito coil.</title>
        <authorList>
            <person name="Yamashiro T."/>
            <person name="Shiraishi A."/>
            <person name="Satake H."/>
            <person name="Nakayama K."/>
        </authorList>
    </citation>
    <scope>NUCLEOTIDE SEQUENCE</scope>
</reference>
<dbReference type="CDD" id="cd01647">
    <property type="entry name" value="RT_LTR"/>
    <property type="match status" value="1"/>
</dbReference>
<feature type="region of interest" description="Disordered" evidence="1">
    <location>
        <begin position="267"/>
        <end position="313"/>
    </location>
</feature>
<evidence type="ECO:0000259" key="2">
    <source>
        <dbReference type="PROSITE" id="PS50994"/>
    </source>
</evidence>
<accession>A0A6L2MD43</accession>
<dbReference type="Gene3D" id="3.30.70.270">
    <property type="match status" value="1"/>
</dbReference>
<dbReference type="Pfam" id="PF08284">
    <property type="entry name" value="RVP_2"/>
    <property type="match status" value="1"/>
</dbReference>
<feature type="region of interest" description="Disordered" evidence="1">
    <location>
        <begin position="134"/>
        <end position="160"/>
    </location>
</feature>
<dbReference type="PANTHER" id="PTHR24559:SF427">
    <property type="entry name" value="RNA-DIRECTED DNA POLYMERASE"/>
    <property type="match status" value="1"/>
</dbReference>
<dbReference type="EMBL" id="BKCJ010006395">
    <property type="protein sequence ID" value="GEU71926.1"/>
    <property type="molecule type" value="Genomic_DNA"/>
</dbReference>
<evidence type="ECO:0000313" key="3">
    <source>
        <dbReference type="EMBL" id="GEU71926.1"/>
    </source>
</evidence>
<dbReference type="Gene3D" id="3.10.10.10">
    <property type="entry name" value="HIV Type 1 Reverse Transcriptase, subunit A, domain 1"/>
    <property type="match status" value="1"/>
</dbReference>
<dbReference type="Gene3D" id="3.30.420.10">
    <property type="entry name" value="Ribonuclease H-like superfamily/Ribonuclease H"/>
    <property type="match status" value="1"/>
</dbReference>
<dbReference type="SUPFAM" id="SSF53098">
    <property type="entry name" value="Ribonuclease H-like"/>
    <property type="match status" value="1"/>
</dbReference>
<sequence length="1483" mass="169497">MNRYLPCEVKANALNRSIGFDNLVQEVDIEEDENELELTFFYEEGDPFNPSPPASESEPEDVIRVKDIVESEDKTVPTSVHEVDLGNEVCSSVEERTAAMESPVRKLGNAKETSECKKLKKELEEARGFVFEERPNEPIDVPVKDEKSPSSEPRGSPRDSYVEGAIELQRWFEKTNSVFGISECADGKKVTFAAAILEGPTLTWWNSKIATMERVKVDAYIRGLTENIKGKVTSSRPTSLNEAVCIAHKLMEQKSHARDKRILEGKKQKWENFQSGNSNGKSNQKDNSRQSSHNNQKQGNTRAMTTAPTDGKVSSGSLLVCERSFTRHIGPCTIKCGKVRQKSRYCKEKSVITGANAQHVWTCYDCRDFMLDIDPVKIDASYKVELADERIVSTNIVLKGCTLYLVNHLFETDLMPIELGTFDVIISMDWLVKHEAIVVCGDKVVRIPYGNNTLTVKSEKGAAPVAHASYHLALSEMRELLVQLQELLEKGFIHPSSSSWGAPVNRYPLLRIDDLFDQLQVMPFELTNVPVVFMDLMNRVCKPYLDKFIIVIIKDILVYSKDKEEYGKHLKIILELLKKERLYAKFLKGDFWLDSVQFLSHVIESNVMTDALSQKEMIKPLHVRALMMIVHKDLPKQILKAQKEALKKKNVKAENLGRLIKLRDLIMHESHKSKYYIHPGSDMLYQDLKLLYWWPNVKSDIATYVSKCLTCAKVIVDRLNKSANFLPMKKTDTMEKLTQLYVSILEITSKSVRDEFGYEYRLPPSNGCQPNSPQLVNEDMEQIHPDDMEEMDLRWKMAMLTMRARRFLKKTRRKLTVNGNFVPPTPDLSFTSLDKFANNPVAENFKAKSIQEETKIVRKNDDALIIEKWVSDNEEEKVSQPKIEKKTVRPNIVKKEFVKSKQQEKTVRKTIKQVEHHKQNTHSPRGNQINQNNMMSQKLGSNFEMFNKACYGNQQIDLHDQRVIDSGCSRRMTGNMSYLIDYKEIDGGYVAFGGNPKGGKITKKENLVDHKVKVIRCDNETKFKNREMNQFCEMKGILRKFNVARTPQQNRVAERRNGTLIEDARTMLVDSKLLTTFWEEVVNIACYVQNGVKAFRVFNSRTRIVEESLRIRFSESTPNVVGTKASDNAGQVRNETKLSKITPFSQDPKSSHNEDPNLQVMMERSSIVNSAGTIKDNEHPFDPNMSDWEDARIFDFSNDDEDDDHPLDQVIGDLQLATQTRKMFTKVKTASTSMETQKPLLKDEDGDEVDVHIYRSMIRSLMYLTSSRPDIMFACKKKIVVEISTPEAEYVAASSCYRIGKGFSGRVTPLFPSMTQKSKKPKRKDTQVPQPSIPTESVTNEAVHKELGDRLVRAATIASILEAEQENEMFDVNDLGGDEQKVEDDKETAELKQLIEIIPDKEEVAIDAIPLAVKSSRIIDWKIHKEGKKSYYQIVRADGKSQIYMVFSKMLESFDKEDLEDLYKLVKAKFKSTRRVEDLDLLL</sequence>
<dbReference type="PROSITE" id="PS50994">
    <property type="entry name" value="INTEGRASE"/>
    <property type="match status" value="1"/>
</dbReference>
<gene>
    <name evidence="3" type="ORF">Tci_043904</name>
</gene>
<feature type="domain" description="Integrase catalytic" evidence="2">
    <location>
        <begin position="1013"/>
        <end position="1114"/>
    </location>
</feature>
<dbReference type="InterPro" id="IPR001584">
    <property type="entry name" value="Integrase_cat-core"/>
</dbReference>
<dbReference type="GO" id="GO:0015074">
    <property type="term" value="P:DNA integration"/>
    <property type="evidence" value="ECO:0007669"/>
    <property type="project" value="InterPro"/>
</dbReference>
<feature type="compositionally biased region" description="Polar residues" evidence="1">
    <location>
        <begin position="271"/>
        <end position="282"/>
    </location>
</feature>
<dbReference type="InterPro" id="IPR012337">
    <property type="entry name" value="RNaseH-like_sf"/>
</dbReference>
<dbReference type="InterPro" id="IPR043128">
    <property type="entry name" value="Rev_trsase/Diguanyl_cyclase"/>
</dbReference>
<comment type="caution">
    <text evidence="3">The sequence shown here is derived from an EMBL/GenBank/DDBJ whole genome shotgun (WGS) entry which is preliminary data.</text>
</comment>
<dbReference type="Gene3D" id="1.10.340.70">
    <property type="match status" value="1"/>
</dbReference>
<feature type="region of interest" description="Disordered" evidence="1">
    <location>
        <begin position="1313"/>
        <end position="1334"/>
    </location>
</feature>
<dbReference type="InterPro" id="IPR041588">
    <property type="entry name" value="Integrase_H2C2"/>
</dbReference>
<name>A0A6L2MD43_TANCI</name>
<dbReference type="GO" id="GO:0003676">
    <property type="term" value="F:nucleic acid binding"/>
    <property type="evidence" value="ECO:0007669"/>
    <property type="project" value="InterPro"/>
</dbReference>
<dbReference type="InterPro" id="IPR043502">
    <property type="entry name" value="DNA/RNA_pol_sf"/>
</dbReference>
<evidence type="ECO:0000256" key="1">
    <source>
        <dbReference type="SAM" id="MobiDB-lite"/>
    </source>
</evidence>
<dbReference type="PANTHER" id="PTHR24559">
    <property type="entry name" value="TRANSPOSON TY3-I GAG-POL POLYPROTEIN"/>
    <property type="match status" value="1"/>
</dbReference>
<dbReference type="InterPro" id="IPR053134">
    <property type="entry name" value="RNA-dir_DNA_polymerase"/>
</dbReference>